<accession>A0AAD7SS85</accession>
<gene>
    <name evidence="2" type="ORF">AAFF_G00278270</name>
</gene>
<reference evidence="2" key="1">
    <citation type="journal article" date="2023" name="Science">
        <title>Genome structures resolve the early diversification of teleost fishes.</title>
        <authorList>
            <person name="Parey E."/>
            <person name="Louis A."/>
            <person name="Montfort J."/>
            <person name="Bouchez O."/>
            <person name="Roques C."/>
            <person name="Iampietro C."/>
            <person name="Lluch J."/>
            <person name="Castinel A."/>
            <person name="Donnadieu C."/>
            <person name="Desvignes T."/>
            <person name="Floi Bucao C."/>
            <person name="Jouanno E."/>
            <person name="Wen M."/>
            <person name="Mejri S."/>
            <person name="Dirks R."/>
            <person name="Jansen H."/>
            <person name="Henkel C."/>
            <person name="Chen W.J."/>
            <person name="Zahm M."/>
            <person name="Cabau C."/>
            <person name="Klopp C."/>
            <person name="Thompson A.W."/>
            <person name="Robinson-Rechavi M."/>
            <person name="Braasch I."/>
            <person name="Lecointre G."/>
            <person name="Bobe J."/>
            <person name="Postlethwait J.H."/>
            <person name="Berthelot C."/>
            <person name="Roest Crollius H."/>
            <person name="Guiguen Y."/>
        </authorList>
    </citation>
    <scope>NUCLEOTIDE SEQUENCE</scope>
    <source>
        <strain evidence="2">NC1722</strain>
    </source>
</reference>
<dbReference type="AlphaFoldDB" id="A0AAD7SS85"/>
<dbReference type="InterPro" id="IPR042127">
    <property type="entry name" value="TMEM45"/>
</dbReference>
<evidence type="ECO:0000313" key="3">
    <source>
        <dbReference type="Proteomes" id="UP001221898"/>
    </source>
</evidence>
<organism evidence="2 3">
    <name type="scientific">Aldrovandia affinis</name>
    <dbReference type="NCBI Taxonomy" id="143900"/>
    <lineage>
        <taxon>Eukaryota</taxon>
        <taxon>Metazoa</taxon>
        <taxon>Chordata</taxon>
        <taxon>Craniata</taxon>
        <taxon>Vertebrata</taxon>
        <taxon>Euteleostomi</taxon>
        <taxon>Actinopterygii</taxon>
        <taxon>Neopterygii</taxon>
        <taxon>Teleostei</taxon>
        <taxon>Notacanthiformes</taxon>
        <taxon>Halosauridae</taxon>
        <taxon>Aldrovandia</taxon>
    </lineage>
</organism>
<dbReference type="PANTHER" id="PTHR16007:SF21">
    <property type="entry name" value="TRANSMEMBRANE PROTEIN 45A"/>
    <property type="match status" value="1"/>
</dbReference>
<name>A0AAD7SS85_9TELE</name>
<keyword evidence="3" id="KW-1185">Reference proteome</keyword>
<feature type="region of interest" description="Disordered" evidence="1">
    <location>
        <begin position="161"/>
        <end position="183"/>
    </location>
</feature>
<proteinExistence type="predicted"/>
<sequence>MNWQHATMYLFFGLAGAMTVTVHATSSAPLALDRMLLAIAFFTEGVPLLLPPPRSGHAGRARAPAAALRHFRRVADHLLGGVPTGQHPAGVTAGYTLPAAGELVLADRLCAVPPQWPSRVGPEGPQQHDVHHHVLLLALCLRPVQRICGLLHCVLGGALQGQEGSANGDRPPEGRGDGTGVRG</sequence>
<protein>
    <submittedName>
        <fullName evidence="2">Uncharacterized protein</fullName>
    </submittedName>
</protein>
<evidence type="ECO:0000256" key="1">
    <source>
        <dbReference type="SAM" id="MobiDB-lite"/>
    </source>
</evidence>
<evidence type="ECO:0000313" key="2">
    <source>
        <dbReference type="EMBL" id="KAJ8407253.1"/>
    </source>
</evidence>
<comment type="caution">
    <text evidence="2">The sequence shown here is derived from an EMBL/GenBank/DDBJ whole genome shotgun (WGS) entry which is preliminary data.</text>
</comment>
<dbReference type="EMBL" id="JAINUG010000039">
    <property type="protein sequence ID" value="KAJ8407253.1"/>
    <property type="molecule type" value="Genomic_DNA"/>
</dbReference>
<dbReference type="Proteomes" id="UP001221898">
    <property type="component" value="Unassembled WGS sequence"/>
</dbReference>
<dbReference type="PANTHER" id="PTHR16007">
    <property type="entry name" value="EPIDIDYMAL MEMBRANE PROTEIN E9-RELATED"/>
    <property type="match status" value="1"/>
</dbReference>